<sequence length="134" mass="14843">MRAVFDGFNLQYVIKGPFWLIQQNIIYVLGASVPTNAITQSPNLGLASGGQLLNKYPINQQPSGNRSIVAYDAISVILSPQTINYRFELLGTKKLYRSNYELKSNFVIAFGTGEYVLQQVQVSAVARVAQDNIL</sequence>
<accession>A0A5J4WK34</accession>
<name>A0A5J4WK34_9EUKA</name>
<protein>
    <submittedName>
        <fullName evidence="1">Uncharacterized protein</fullName>
    </submittedName>
</protein>
<evidence type="ECO:0000313" key="2">
    <source>
        <dbReference type="Proteomes" id="UP000324800"/>
    </source>
</evidence>
<gene>
    <name evidence="1" type="ORF">EZS28_009588</name>
</gene>
<organism evidence="1 2">
    <name type="scientific">Streblomastix strix</name>
    <dbReference type="NCBI Taxonomy" id="222440"/>
    <lineage>
        <taxon>Eukaryota</taxon>
        <taxon>Metamonada</taxon>
        <taxon>Preaxostyla</taxon>
        <taxon>Oxymonadida</taxon>
        <taxon>Streblomastigidae</taxon>
        <taxon>Streblomastix</taxon>
    </lineage>
</organism>
<dbReference type="EMBL" id="SNRW01001823">
    <property type="protein sequence ID" value="KAA6394882.1"/>
    <property type="molecule type" value="Genomic_DNA"/>
</dbReference>
<dbReference type="AlphaFoldDB" id="A0A5J4WK34"/>
<dbReference type="Proteomes" id="UP000324800">
    <property type="component" value="Unassembled WGS sequence"/>
</dbReference>
<proteinExistence type="predicted"/>
<reference evidence="1 2" key="1">
    <citation type="submission" date="2019-03" db="EMBL/GenBank/DDBJ databases">
        <title>Single cell metagenomics reveals metabolic interactions within the superorganism composed of flagellate Streblomastix strix and complex community of Bacteroidetes bacteria on its surface.</title>
        <authorList>
            <person name="Treitli S.C."/>
            <person name="Kolisko M."/>
            <person name="Husnik F."/>
            <person name="Keeling P."/>
            <person name="Hampl V."/>
        </authorList>
    </citation>
    <scope>NUCLEOTIDE SEQUENCE [LARGE SCALE GENOMIC DNA]</scope>
    <source>
        <strain evidence="1">ST1C</strain>
    </source>
</reference>
<evidence type="ECO:0000313" key="1">
    <source>
        <dbReference type="EMBL" id="KAA6394882.1"/>
    </source>
</evidence>
<comment type="caution">
    <text evidence="1">The sequence shown here is derived from an EMBL/GenBank/DDBJ whole genome shotgun (WGS) entry which is preliminary data.</text>
</comment>